<dbReference type="RefSeq" id="WP_062680699.1">
    <property type="nucleotide sequence ID" value="NZ_CAXOUF010000029.1"/>
</dbReference>
<proteinExistence type="predicted"/>
<dbReference type="Proteomes" id="UP000075816">
    <property type="component" value="Unassembled WGS sequence"/>
</dbReference>
<dbReference type="EMBL" id="LVEA01000001">
    <property type="protein sequence ID" value="KYL05223.1"/>
    <property type="molecule type" value="Genomic_DNA"/>
</dbReference>
<organism evidence="1 2">
    <name type="scientific">Fusobacterium necrophorum subsp. funduliforme</name>
    <dbReference type="NCBI Taxonomy" id="143387"/>
    <lineage>
        <taxon>Bacteria</taxon>
        <taxon>Fusobacteriati</taxon>
        <taxon>Fusobacteriota</taxon>
        <taxon>Fusobacteriia</taxon>
        <taxon>Fusobacteriales</taxon>
        <taxon>Fusobacteriaceae</taxon>
        <taxon>Fusobacterium</taxon>
    </lineage>
</organism>
<gene>
    <name evidence="1" type="ORF">A2J07_00375</name>
</gene>
<evidence type="ECO:0000313" key="1">
    <source>
        <dbReference type="EMBL" id="KYL05223.1"/>
    </source>
</evidence>
<accession>A0A162J6H5</accession>
<sequence>MNKLEKINYLIEKIKIYGNIGIPNIHKQLVIDLEYFEVDKEELFVTLAIDRNSIRFEIDKNGEIYIETSPNNFEFLDELTFWKTMYIEARSNM</sequence>
<evidence type="ECO:0000313" key="2">
    <source>
        <dbReference type="Proteomes" id="UP000075816"/>
    </source>
</evidence>
<reference evidence="1 2" key="1">
    <citation type="submission" date="2016-03" db="EMBL/GenBank/DDBJ databases">
        <title>Comparative genomics of human isolates of Fusobacterium necrophorum.</title>
        <authorList>
            <person name="Jensen A."/>
            <person name="Bank S."/>
            <person name="Andersen P.S."/>
            <person name="Kristensen L.H."/>
            <person name="Prag J."/>
        </authorList>
    </citation>
    <scope>NUCLEOTIDE SEQUENCE [LARGE SCALE GENOMIC DNA]</scope>
    <source>
        <strain evidence="1 2">LS_1264</strain>
    </source>
</reference>
<comment type="caution">
    <text evidence="1">The sequence shown here is derived from an EMBL/GenBank/DDBJ whole genome shotgun (WGS) entry which is preliminary data.</text>
</comment>
<name>A0A162J6H5_9FUSO</name>
<protein>
    <submittedName>
        <fullName evidence="1">Uncharacterized protein</fullName>
    </submittedName>
</protein>
<dbReference type="AlphaFoldDB" id="A0A162J6H5"/>